<feature type="region of interest" description="Disordered" evidence="1">
    <location>
        <begin position="1"/>
        <end position="84"/>
    </location>
</feature>
<evidence type="ECO:0000313" key="3">
    <source>
        <dbReference type="Proteomes" id="UP000054937"/>
    </source>
</evidence>
<accession>A0A0V0QNS6</accession>
<dbReference type="EMBL" id="LDAU01000123">
    <property type="protein sequence ID" value="KRX03918.1"/>
    <property type="molecule type" value="Genomic_DNA"/>
</dbReference>
<evidence type="ECO:0000256" key="1">
    <source>
        <dbReference type="SAM" id="MobiDB-lite"/>
    </source>
</evidence>
<sequence>MASLVDDVPSIKEEGEQEQEDYYSGGEYESDEIYQDQEGFEYDDDNYNEGEEFDDDFDEGEEDDEGEEEDEEEEEEYEEEQEMKTDLQMKEILDNEQSDLEKLKPTNLQLSVIEFENPDKDYLREEVVQKIKELLDKSYQNQQENIKQEQFSNQFENQKETQKKQNLFETDNLKNAAYYLTGYINAVEKHPQIYSLRSGVFLKQKKYIEALNDMDMANQANPLNECSKSGKDHYIFTKALMRLSNDI</sequence>
<dbReference type="Gene3D" id="1.25.40.10">
    <property type="entry name" value="Tetratricopeptide repeat domain"/>
    <property type="match status" value="1"/>
</dbReference>
<keyword evidence="3" id="KW-1185">Reference proteome</keyword>
<protein>
    <submittedName>
        <fullName evidence="2">Uncharacterized protein</fullName>
    </submittedName>
</protein>
<gene>
    <name evidence="2" type="ORF">PPERSA_12123</name>
</gene>
<name>A0A0V0QNS6_PSEPJ</name>
<dbReference type="Proteomes" id="UP000054937">
    <property type="component" value="Unassembled WGS sequence"/>
</dbReference>
<feature type="compositionally biased region" description="Acidic residues" evidence="1">
    <location>
        <begin position="28"/>
        <end position="81"/>
    </location>
</feature>
<proteinExistence type="predicted"/>
<comment type="caution">
    <text evidence="2">The sequence shown here is derived from an EMBL/GenBank/DDBJ whole genome shotgun (WGS) entry which is preliminary data.</text>
</comment>
<evidence type="ECO:0000313" key="2">
    <source>
        <dbReference type="EMBL" id="KRX03918.1"/>
    </source>
</evidence>
<dbReference type="InterPro" id="IPR011990">
    <property type="entry name" value="TPR-like_helical_dom_sf"/>
</dbReference>
<dbReference type="AlphaFoldDB" id="A0A0V0QNS6"/>
<organism evidence="2 3">
    <name type="scientific">Pseudocohnilembus persalinus</name>
    <name type="common">Ciliate</name>
    <dbReference type="NCBI Taxonomy" id="266149"/>
    <lineage>
        <taxon>Eukaryota</taxon>
        <taxon>Sar</taxon>
        <taxon>Alveolata</taxon>
        <taxon>Ciliophora</taxon>
        <taxon>Intramacronucleata</taxon>
        <taxon>Oligohymenophorea</taxon>
        <taxon>Scuticociliatia</taxon>
        <taxon>Philasterida</taxon>
        <taxon>Pseudocohnilembidae</taxon>
        <taxon>Pseudocohnilembus</taxon>
    </lineage>
</organism>
<reference evidence="2 3" key="1">
    <citation type="journal article" date="2015" name="Sci. Rep.">
        <title>Genome of the facultative scuticociliatosis pathogen Pseudocohnilembus persalinus provides insight into its virulence through horizontal gene transfer.</title>
        <authorList>
            <person name="Xiong J."/>
            <person name="Wang G."/>
            <person name="Cheng J."/>
            <person name="Tian M."/>
            <person name="Pan X."/>
            <person name="Warren A."/>
            <person name="Jiang C."/>
            <person name="Yuan D."/>
            <person name="Miao W."/>
        </authorList>
    </citation>
    <scope>NUCLEOTIDE SEQUENCE [LARGE SCALE GENOMIC DNA]</scope>
    <source>
        <strain evidence="2">36N120E</strain>
    </source>
</reference>
<dbReference type="SUPFAM" id="SSF48452">
    <property type="entry name" value="TPR-like"/>
    <property type="match status" value="1"/>
</dbReference>
<dbReference type="InParanoid" id="A0A0V0QNS6"/>
<dbReference type="OrthoDB" id="284319at2759"/>